<evidence type="ECO:0000256" key="3">
    <source>
        <dbReference type="ARBA" id="ARBA00022692"/>
    </source>
</evidence>
<feature type="transmembrane region" description="Helical" evidence="6">
    <location>
        <begin position="173"/>
        <end position="195"/>
    </location>
</feature>
<evidence type="ECO:0000256" key="1">
    <source>
        <dbReference type="ARBA" id="ARBA00004651"/>
    </source>
</evidence>
<organism evidence="7 8">
    <name type="scientific">Methylobacterium symbioticum</name>
    <dbReference type="NCBI Taxonomy" id="2584084"/>
    <lineage>
        <taxon>Bacteria</taxon>
        <taxon>Pseudomonadati</taxon>
        <taxon>Pseudomonadota</taxon>
        <taxon>Alphaproteobacteria</taxon>
        <taxon>Hyphomicrobiales</taxon>
        <taxon>Methylobacteriaceae</taxon>
        <taxon>Methylobacterium</taxon>
    </lineage>
</organism>
<keyword evidence="3 6" id="KW-0812">Transmembrane</keyword>
<dbReference type="GO" id="GO:0005886">
    <property type="term" value="C:plasma membrane"/>
    <property type="evidence" value="ECO:0007669"/>
    <property type="project" value="UniProtKB-SubCell"/>
</dbReference>
<sequence>MWYGSPTDTWCRPKPDAVMPLSSLALFAAVYAVAVATPGPGVIALVARVLARGPGGMPAFILGFLVGDLVWFSIAATGFAVLAQSFAALFIALRYLGAAYLLYLAWRAWTAPVEPMSVEPLSVESARGGGRLRLFVGGLALTLGNPKVVLFFLALLPTVVDLEHLGALGMAEIAAIIVTVLGTTLGAYALAAARARRLFVSTRARRAVNRGSGAVMAGAAFAVAAR</sequence>
<feature type="transmembrane region" description="Helical" evidence="6">
    <location>
        <begin position="134"/>
        <end position="153"/>
    </location>
</feature>
<dbReference type="Proteomes" id="UP000410984">
    <property type="component" value="Unassembled WGS sequence"/>
</dbReference>
<evidence type="ECO:0000313" key="8">
    <source>
        <dbReference type="Proteomes" id="UP000410984"/>
    </source>
</evidence>
<feature type="transmembrane region" description="Helical" evidence="6">
    <location>
        <begin position="59"/>
        <end position="80"/>
    </location>
</feature>
<keyword evidence="4 6" id="KW-1133">Transmembrane helix</keyword>
<protein>
    <submittedName>
        <fullName evidence="7">Leucine efflux protein</fullName>
    </submittedName>
</protein>
<reference evidence="7 8" key="1">
    <citation type="submission" date="2019-06" db="EMBL/GenBank/DDBJ databases">
        <authorList>
            <person name="Rodrigo-Torres L."/>
            <person name="Arahal R. D."/>
            <person name="Lucena T."/>
        </authorList>
    </citation>
    <scope>NUCLEOTIDE SEQUENCE [LARGE SCALE GENOMIC DNA]</scope>
    <source>
        <strain evidence="7 8">SB0023/3</strain>
    </source>
</reference>
<evidence type="ECO:0000256" key="2">
    <source>
        <dbReference type="ARBA" id="ARBA00022475"/>
    </source>
</evidence>
<keyword evidence="8" id="KW-1185">Reference proteome</keyword>
<feature type="transmembrane region" description="Helical" evidence="6">
    <location>
        <begin position="24"/>
        <end position="47"/>
    </location>
</feature>
<evidence type="ECO:0000256" key="6">
    <source>
        <dbReference type="SAM" id="Phobius"/>
    </source>
</evidence>
<dbReference type="GO" id="GO:0015171">
    <property type="term" value="F:amino acid transmembrane transporter activity"/>
    <property type="evidence" value="ECO:0007669"/>
    <property type="project" value="TreeGrafter"/>
</dbReference>
<evidence type="ECO:0000256" key="4">
    <source>
        <dbReference type="ARBA" id="ARBA00022989"/>
    </source>
</evidence>
<name>A0A509EBB0_9HYPH</name>
<dbReference type="PANTHER" id="PTHR30086">
    <property type="entry name" value="ARGININE EXPORTER PROTEIN ARGO"/>
    <property type="match status" value="1"/>
</dbReference>
<dbReference type="EMBL" id="CABFPH010000022">
    <property type="protein sequence ID" value="VUD71450.1"/>
    <property type="molecule type" value="Genomic_DNA"/>
</dbReference>
<gene>
    <name evidence="7" type="primary">leuE</name>
    <name evidence="7" type="ORF">MET9862_02032</name>
</gene>
<evidence type="ECO:0000313" key="7">
    <source>
        <dbReference type="EMBL" id="VUD71450.1"/>
    </source>
</evidence>
<dbReference type="InterPro" id="IPR001123">
    <property type="entry name" value="LeuE-type"/>
</dbReference>
<dbReference type="Pfam" id="PF01810">
    <property type="entry name" value="LysE"/>
    <property type="match status" value="1"/>
</dbReference>
<dbReference type="PANTHER" id="PTHR30086:SF20">
    <property type="entry name" value="ARGININE EXPORTER PROTEIN ARGO-RELATED"/>
    <property type="match status" value="1"/>
</dbReference>
<keyword evidence="2" id="KW-1003">Cell membrane</keyword>
<feature type="transmembrane region" description="Helical" evidence="6">
    <location>
        <begin position="86"/>
        <end position="106"/>
    </location>
</feature>
<evidence type="ECO:0000256" key="5">
    <source>
        <dbReference type="ARBA" id="ARBA00023136"/>
    </source>
</evidence>
<keyword evidence="5 6" id="KW-0472">Membrane</keyword>
<dbReference type="AlphaFoldDB" id="A0A509EBB0"/>
<proteinExistence type="predicted"/>
<comment type="subcellular location">
    <subcellularLocation>
        <location evidence="1">Cell membrane</location>
        <topology evidence="1">Multi-pass membrane protein</topology>
    </subcellularLocation>
</comment>
<feature type="transmembrane region" description="Helical" evidence="6">
    <location>
        <begin position="207"/>
        <end position="225"/>
    </location>
</feature>
<accession>A0A509EBB0</accession>